<dbReference type="Proteomes" id="UP001500359">
    <property type="component" value="Unassembled WGS sequence"/>
</dbReference>
<organism evidence="1 2">
    <name type="scientific">Aliiglaciecola litoralis</name>
    <dbReference type="NCBI Taxonomy" id="582857"/>
    <lineage>
        <taxon>Bacteria</taxon>
        <taxon>Pseudomonadati</taxon>
        <taxon>Pseudomonadota</taxon>
        <taxon>Gammaproteobacteria</taxon>
        <taxon>Alteromonadales</taxon>
        <taxon>Alteromonadaceae</taxon>
        <taxon>Aliiglaciecola</taxon>
    </lineage>
</organism>
<evidence type="ECO:0000313" key="2">
    <source>
        <dbReference type="Proteomes" id="UP001500359"/>
    </source>
</evidence>
<comment type="caution">
    <text evidence="1">The sequence shown here is derived from an EMBL/GenBank/DDBJ whole genome shotgun (WGS) entry which is preliminary data.</text>
</comment>
<evidence type="ECO:0000313" key="1">
    <source>
        <dbReference type="EMBL" id="GAA0852076.1"/>
    </source>
</evidence>
<accession>A0ABN1LBV4</accession>
<reference evidence="1 2" key="1">
    <citation type="journal article" date="2019" name="Int. J. Syst. Evol. Microbiol.">
        <title>The Global Catalogue of Microorganisms (GCM) 10K type strain sequencing project: providing services to taxonomists for standard genome sequencing and annotation.</title>
        <authorList>
            <consortium name="The Broad Institute Genomics Platform"/>
            <consortium name="The Broad Institute Genome Sequencing Center for Infectious Disease"/>
            <person name="Wu L."/>
            <person name="Ma J."/>
        </authorList>
    </citation>
    <scope>NUCLEOTIDE SEQUENCE [LARGE SCALE GENOMIC DNA]</scope>
    <source>
        <strain evidence="1 2">JCM 15896</strain>
    </source>
</reference>
<sequence length="65" mass="7618">MIEMVKRRINYDFKKPMPEPLLVSPHWPKTLVTAAMSNYRNFNLETVELQQNCIRLKVTRGDAPS</sequence>
<proteinExistence type="predicted"/>
<keyword evidence="2" id="KW-1185">Reference proteome</keyword>
<dbReference type="EMBL" id="BAAAFD010000001">
    <property type="protein sequence ID" value="GAA0852076.1"/>
    <property type="molecule type" value="Genomic_DNA"/>
</dbReference>
<protein>
    <submittedName>
        <fullName evidence="1">Uncharacterized protein</fullName>
    </submittedName>
</protein>
<gene>
    <name evidence="1" type="ORF">GCM10009114_01050</name>
</gene>
<name>A0ABN1LBV4_9ALTE</name>